<evidence type="ECO:0000313" key="2">
    <source>
        <dbReference type="EMBL" id="MBA5690426.1"/>
    </source>
</evidence>
<dbReference type="InterPro" id="IPR009409">
    <property type="entry name" value="DUF1059"/>
</dbReference>
<protein>
    <submittedName>
        <fullName evidence="2">DUF1059 domain-containing protein</fullName>
    </submittedName>
</protein>
<evidence type="ECO:0000256" key="1">
    <source>
        <dbReference type="SAM" id="MobiDB-lite"/>
    </source>
</evidence>
<sequence>MTRKYIDCREFPSDINCTVAIAADSENELMEIAVQHAVSAHHHEDSPQLRQQLRQLFKDGSPPEHLPMPGQAGATGNAATHRH</sequence>
<dbReference type="Pfam" id="PF06348">
    <property type="entry name" value="DUF1059"/>
    <property type="match status" value="1"/>
</dbReference>
<keyword evidence="3" id="KW-1185">Reference proteome</keyword>
<evidence type="ECO:0000313" key="3">
    <source>
        <dbReference type="Proteomes" id="UP000573499"/>
    </source>
</evidence>
<reference evidence="2 3" key="1">
    <citation type="submission" date="2020-07" db="EMBL/GenBank/DDBJ databases">
        <title>Novel species isolated from subtropical streams in China.</title>
        <authorList>
            <person name="Lu H."/>
        </authorList>
    </citation>
    <scope>NUCLEOTIDE SEQUENCE [LARGE SCALE GENOMIC DNA]</scope>
    <source>
        <strain evidence="2 3">LX47W</strain>
    </source>
</reference>
<dbReference type="EMBL" id="JACEZU010000017">
    <property type="protein sequence ID" value="MBA5690426.1"/>
    <property type="molecule type" value="Genomic_DNA"/>
</dbReference>
<accession>A0A7W2FEY1</accession>
<feature type="region of interest" description="Disordered" evidence="1">
    <location>
        <begin position="58"/>
        <end position="83"/>
    </location>
</feature>
<dbReference type="RefSeq" id="WP_182157225.1">
    <property type="nucleotide sequence ID" value="NZ_JACEZU010000017.1"/>
</dbReference>
<name>A0A7W2FEY1_9BURK</name>
<proteinExistence type="predicted"/>
<dbReference type="AlphaFoldDB" id="A0A7W2FEY1"/>
<comment type="caution">
    <text evidence="2">The sequence shown here is derived from an EMBL/GenBank/DDBJ whole genome shotgun (WGS) entry which is preliminary data.</text>
</comment>
<organism evidence="2 3">
    <name type="scientific">Rugamonas apoptosis</name>
    <dbReference type="NCBI Taxonomy" id="2758570"/>
    <lineage>
        <taxon>Bacteria</taxon>
        <taxon>Pseudomonadati</taxon>
        <taxon>Pseudomonadota</taxon>
        <taxon>Betaproteobacteria</taxon>
        <taxon>Burkholderiales</taxon>
        <taxon>Oxalobacteraceae</taxon>
        <taxon>Telluria group</taxon>
        <taxon>Rugamonas</taxon>
    </lineage>
</organism>
<dbReference type="Proteomes" id="UP000573499">
    <property type="component" value="Unassembled WGS sequence"/>
</dbReference>
<gene>
    <name evidence="2" type="ORF">H3H39_25625</name>
</gene>